<dbReference type="InterPro" id="IPR042192">
    <property type="entry name" value="Glycophorin-C"/>
</dbReference>
<dbReference type="EMBL" id="JAOPHQ010003992">
    <property type="protein sequence ID" value="KAK0140973.1"/>
    <property type="molecule type" value="Genomic_DNA"/>
</dbReference>
<evidence type="ECO:0000313" key="8">
    <source>
        <dbReference type="Proteomes" id="UP001174136"/>
    </source>
</evidence>
<evidence type="ECO:0000256" key="5">
    <source>
        <dbReference type="SAM" id="Phobius"/>
    </source>
</evidence>
<accession>A0AA47NXZ1</accession>
<evidence type="ECO:0000256" key="4">
    <source>
        <dbReference type="ARBA" id="ARBA00023136"/>
    </source>
</evidence>
<reference evidence="7" key="1">
    <citation type="journal article" date="2023" name="Front. Mar. Sci.">
        <title>A new Merluccius polli reference genome to investigate the effects of global change in West African waters.</title>
        <authorList>
            <person name="Mateo J.L."/>
            <person name="Blanco-Fernandez C."/>
            <person name="Garcia-Vazquez E."/>
            <person name="Machado-Schiaffino G."/>
        </authorList>
    </citation>
    <scope>NUCLEOTIDE SEQUENCE</scope>
    <source>
        <strain evidence="7">C29</strain>
        <tissue evidence="7">Fin</tissue>
    </source>
</reference>
<keyword evidence="8" id="KW-1185">Reference proteome</keyword>
<evidence type="ECO:0000256" key="3">
    <source>
        <dbReference type="ARBA" id="ARBA00022989"/>
    </source>
</evidence>
<keyword evidence="2 5" id="KW-0812">Transmembrane</keyword>
<dbReference type="PANTHER" id="PTHR47614">
    <property type="entry name" value="GLYCOPHORIN-C"/>
    <property type="match status" value="1"/>
</dbReference>
<keyword evidence="4 5" id="KW-0472">Membrane</keyword>
<dbReference type="AlphaFoldDB" id="A0AA47NXZ1"/>
<dbReference type="GO" id="GO:0030863">
    <property type="term" value="C:cortical cytoskeleton"/>
    <property type="evidence" value="ECO:0007669"/>
    <property type="project" value="TreeGrafter"/>
</dbReference>
<dbReference type="PANTHER" id="PTHR47614:SF2">
    <property type="entry name" value="GLYCOPHORIN-C"/>
    <property type="match status" value="1"/>
</dbReference>
<dbReference type="SMART" id="SM00294">
    <property type="entry name" value="4.1m"/>
    <property type="match status" value="1"/>
</dbReference>
<evidence type="ECO:0000313" key="7">
    <source>
        <dbReference type="EMBL" id="KAK0140973.1"/>
    </source>
</evidence>
<dbReference type="GO" id="GO:0016020">
    <property type="term" value="C:membrane"/>
    <property type="evidence" value="ECO:0007669"/>
    <property type="project" value="UniProtKB-SubCell"/>
</dbReference>
<protein>
    <submittedName>
        <fullName evidence="7">Glycophorin-C</fullName>
    </submittedName>
</protein>
<evidence type="ECO:0000256" key="1">
    <source>
        <dbReference type="ARBA" id="ARBA00004167"/>
    </source>
</evidence>
<sequence>MEIAQDYDADDGYFDGILGAVIAAVVLVLLCLAVVLIRYVCRHKGSYRTDEAKGTEFGETVDAALRGDPALRDAAEQGKKEYFI</sequence>
<organism evidence="7 8">
    <name type="scientific">Merluccius polli</name>
    <name type="common">Benguela hake</name>
    <name type="synonym">Merluccius cadenati</name>
    <dbReference type="NCBI Taxonomy" id="89951"/>
    <lineage>
        <taxon>Eukaryota</taxon>
        <taxon>Metazoa</taxon>
        <taxon>Chordata</taxon>
        <taxon>Craniata</taxon>
        <taxon>Vertebrata</taxon>
        <taxon>Euteleostomi</taxon>
        <taxon>Actinopterygii</taxon>
        <taxon>Neopterygii</taxon>
        <taxon>Teleostei</taxon>
        <taxon>Neoteleostei</taxon>
        <taxon>Acanthomorphata</taxon>
        <taxon>Zeiogadaria</taxon>
        <taxon>Gadariae</taxon>
        <taxon>Gadiformes</taxon>
        <taxon>Gadoidei</taxon>
        <taxon>Merlucciidae</taxon>
        <taxon>Merluccius</taxon>
    </lineage>
</organism>
<evidence type="ECO:0000256" key="2">
    <source>
        <dbReference type="ARBA" id="ARBA00022692"/>
    </source>
</evidence>
<feature type="transmembrane region" description="Helical" evidence="5">
    <location>
        <begin position="17"/>
        <end position="41"/>
    </location>
</feature>
<feature type="domain" description="Neurexin/syndecan/glycophorin C" evidence="6">
    <location>
        <begin position="36"/>
        <end position="54"/>
    </location>
</feature>
<comment type="subcellular location">
    <subcellularLocation>
        <location evidence="1">Membrane</location>
        <topology evidence="1">Single-pass membrane protein</topology>
    </subcellularLocation>
</comment>
<gene>
    <name evidence="7" type="primary">GYPC</name>
    <name evidence="7" type="ORF">N1851_022034</name>
</gene>
<name>A0AA47NXZ1_MERPO</name>
<comment type="caution">
    <text evidence="7">The sequence shown here is derived from an EMBL/GenBank/DDBJ whole genome shotgun (WGS) entry which is preliminary data.</text>
</comment>
<dbReference type="InterPro" id="IPR003585">
    <property type="entry name" value="Neurexin-like"/>
</dbReference>
<keyword evidence="3 5" id="KW-1133">Transmembrane helix</keyword>
<dbReference type="Proteomes" id="UP001174136">
    <property type="component" value="Unassembled WGS sequence"/>
</dbReference>
<proteinExistence type="predicted"/>
<evidence type="ECO:0000259" key="6">
    <source>
        <dbReference type="SMART" id="SM00294"/>
    </source>
</evidence>